<feature type="region of interest" description="Disordered" evidence="1">
    <location>
        <begin position="1"/>
        <end position="66"/>
    </location>
</feature>
<gene>
    <name evidence="2" type="ORF">FOE67_26180</name>
</gene>
<keyword evidence="3" id="KW-1185">Reference proteome</keyword>
<protein>
    <submittedName>
        <fullName evidence="2">Uncharacterized protein</fullName>
    </submittedName>
</protein>
<organism evidence="2 3">
    <name type="scientific">Streptomyces calidiresistens</name>
    <dbReference type="NCBI Taxonomy" id="1485586"/>
    <lineage>
        <taxon>Bacteria</taxon>
        <taxon>Bacillati</taxon>
        <taxon>Actinomycetota</taxon>
        <taxon>Actinomycetes</taxon>
        <taxon>Kitasatosporales</taxon>
        <taxon>Streptomycetaceae</taxon>
        <taxon>Streptomyces</taxon>
    </lineage>
</organism>
<evidence type="ECO:0000256" key="1">
    <source>
        <dbReference type="SAM" id="MobiDB-lite"/>
    </source>
</evidence>
<evidence type="ECO:0000313" key="3">
    <source>
        <dbReference type="Proteomes" id="UP000530234"/>
    </source>
</evidence>
<accession>A0A7W3XZE1</accession>
<dbReference type="EMBL" id="VKHS01001260">
    <property type="protein sequence ID" value="MBB0232883.1"/>
    <property type="molecule type" value="Genomic_DNA"/>
</dbReference>
<dbReference type="AlphaFoldDB" id="A0A7W3XZE1"/>
<evidence type="ECO:0000313" key="2">
    <source>
        <dbReference type="EMBL" id="MBB0232883.1"/>
    </source>
</evidence>
<feature type="compositionally biased region" description="Basic residues" evidence="1">
    <location>
        <begin position="1"/>
        <end position="19"/>
    </location>
</feature>
<dbReference type="RefSeq" id="WP_182667399.1">
    <property type="nucleotide sequence ID" value="NZ_VKHS01001260.1"/>
</dbReference>
<dbReference type="Proteomes" id="UP000530234">
    <property type="component" value="Unassembled WGS sequence"/>
</dbReference>
<reference evidence="3" key="1">
    <citation type="submission" date="2019-10" db="EMBL/GenBank/DDBJ databases">
        <title>Streptomyces sp. nov., a novel actinobacterium isolated from alkaline environment.</title>
        <authorList>
            <person name="Golinska P."/>
        </authorList>
    </citation>
    <scope>NUCLEOTIDE SEQUENCE [LARGE SCALE GENOMIC DNA]</scope>
    <source>
        <strain evidence="3">DSM 42108</strain>
    </source>
</reference>
<sequence length="147" mass="16560">MVHRIRRRVKETTGRRRPLPRPARGSGGAAPPNDTPTKPAPQPEEPMPMVDDFPPPELRIPGPDQLDGRMMPWPWPLVLDQQVVTCAGCGTYRDWLVLSTDDGIQLRCRAGHQQHEERLDIAWYNRHAGPADATHATFADCLRHLGH</sequence>
<name>A0A7W3XZE1_9ACTN</name>
<proteinExistence type="predicted"/>
<comment type="caution">
    <text evidence="2">The sequence shown here is derived from an EMBL/GenBank/DDBJ whole genome shotgun (WGS) entry which is preliminary data.</text>
</comment>